<organism evidence="2 3">
    <name type="scientific">Pseudofrankia inefficax (strain DSM 45817 / CECT 9037 / DDB 130130 / EuI1c)</name>
    <name type="common">Frankia inefficax</name>
    <dbReference type="NCBI Taxonomy" id="298654"/>
    <lineage>
        <taxon>Bacteria</taxon>
        <taxon>Bacillati</taxon>
        <taxon>Actinomycetota</taxon>
        <taxon>Actinomycetes</taxon>
        <taxon>Frankiales</taxon>
        <taxon>Frankiaceae</taxon>
        <taxon>Pseudofrankia</taxon>
    </lineage>
</organism>
<keyword evidence="1" id="KW-0472">Membrane</keyword>
<sequence length="94" mass="10206" precursor="true">MSLVFFAVGAIFTFAIRAEPSGISLVAVGVIIMLVSVAGFAASFYRDLWRRRIFEESIEQGATPPLSLDDDIVVEPTAPIVAPVHDYPNLTEPL</sequence>
<dbReference type="HOGENOM" id="CLU_159246_0_0_11"/>
<feature type="transmembrane region" description="Helical" evidence="1">
    <location>
        <begin position="28"/>
        <end position="45"/>
    </location>
</feature>
<gene>
    <name evidence="2" type="ordered locus">FraEuI1c_7127</name>
</gene>
<keyword evidence="1" id="KW-1133">Transmembrane helix</keyword>
<protein>
    <submittedName>
        <fullName evidence="2">Uncharacterized protein</fullName>
    </submittedName>
</protein>
<dbReference type="EMBL" id="CP002299">
    <property type="protein sequence ID" value="ADP85092.1"/>
    <property type="molecule type" value="Genomic_DNA"/>
</dbReference>
<keyword evidence="1" id="KW-0812">Transmembrane</keyword>
<keyword evidence="3" id="KW-1185">Reference proteome</keyword>
<evidence type="ECO:0000313" key="3">
    <source>
        <dbReference type="Proteomes" id="UP000002484"/>
    </source>
</evidence>
<accession>E3IYM1</accession>
<dbReference type="AlphaFoldDB" id="E3IYM1"/>
<proteinExistence type="predicted"/>
<evidence type="ECO:0000313" key="2">
    <source>
        <dbReference type="EMBL" id="ADP85092.1"/>
    </source>
</evidence>
<name>E3IYM1_PSEI1</name>
<reference evidence="2 3" key="1">
    <citation type="submission" date="2010-10" db="EMBL/GenBank/DDBJ databases">
        <title>Complete sequence of Frankia sp. EuI1c.</title>
        <authorList>
            <consortium name="US DOE Joint Genome Institute"/>
            <person name="Lucas S."/>
            <person name="Copeland A."/>
            <person name="Lapidus A."/>
            <person name="Cheng J.-F."/>
            <person name="Bruce D."/>
            <person name="Goodwin L."/>
            <person name="Pitluck S."/>
            <person name="Chertkov O."/>
            <person name="Detter J.C."/>
            <person name="Han C."/>
            <person name="Tapia R."/>
            <person name="Land M."/>
            <person name="Hauser L."/>
            <person name="Jeffries C."/>
            <person name="Kyrpides N."/>
            <person name="Ivanova N."/>
            <person name="Mikhailova N."/>
            <person name="Beauchemin N."/>
            <person name="Sen A."/>
            <person name="Sur S.A."/>
            <person name="Gtari M."/>
            <person name="Wall L."/>
            <person name="Tisa L."/>
            <person name="Woyke T."/>
        </authorList>
    </citation>
    <scope>NUCLEOTIDE SEQUENCE [LARGE SCALE GENOMIC DNA]</scope>
    <source>
        <strain evidence="3">DSM 45817 / CECT 9037 / EuI1c</strain>
    </source>
</reference>
<dbReference type="Proteomes" id="UP000002484">
    <property type="component" value="Chromosome"/>
</dbReference>
<dbReference type="InParanoid" id="E3IYM1"/>
<dbReference type="KEGG" id="fri:FraEuI1c_7127"/>
<evidence type="ECO:0000256" key="1">
    <source>
        <dbReference type="SAM" id="Phobius"/>
    </source>
</evidence>